<dbReference type="PANTHER" id="PTHR43019:SF23">
    <property type="entry name" value="PROTEASE DO-LIKE 5, CHLOROPLASTIC"/>
    <property type="match status" value="1"/>
</dbReference>
<evidence type="ECO:0000313" key="2">
    <source>
        <dbReference type="EMBL" id="OGG55001.1"/>
    </source>
</evidence>
<accession>A0A1F6D137</accession>
<gene>
    <name evidence="2" type="ORF">A3D62_03080</name>
</gene>
<protein>
    <recommendedName>
        <fullName evidence="4">Serine protease</fullName>
    </recommendedName>
</protein>
<dbReference type="EMBL" id="MFLC01000025">
    <property type="protein sequence ID" value="OGG55001.1"/>
    <property type="molecule type" value="Genomic_DNA"/>
</dbReference>
<reference evidence="2 3" key="1">
    <citation type="journal article" date="2016" name="Nat. Commun.">
        <title>Thousands of microbial genomes shed light on interconnected biogeochemical processes in an aquifer system.</title>
        <authorList>
            <person name="Anantharaman K."/>
            <person name="Brown C.T."/>
            <person name="Hug L.A."/>
            <person name="Sharon I."/>
            <person name="Castelle C.J."/>
            <person name="Probst A.J."/>
            <person name="Thomas B.C."/>
            <person name="Singh A."/>
            <person name="Wilkins M.J."/>
            <person name="Karaoz U."/>
            <person name="Brodie E.L."/>
            <person name="Williams K.H."/>
            <person name="Hubbard S.S."/>
            <person name="Banfield J.F."/>
        </authorList>
    </citation>
    <scope>NUCLEOTIDE SEQUENCE [LARGE SCALE GENOMIC DNA]</scope>
</reference>
<feature type="region of interest" description="Disordered" evidence="1">
    <location>
        <begin position="33"/>
        <end position="116"/>
    </location>
</feature>
<dbReference type="InterPro" id="IPR009003">
    <property type="entry name" value="Peptidase_S1_PA"/>
</dbReference>
<dbReference type="Gene3D" id="2.40.10.10">
    <property type="entry name" value="Trypsin-like serine proteases"/>
    <property type="match status" value="2"/>
</dbReference>
<dbReference type="InterPro" id="IPR043504">
    <property type="entry name" value="Peptidase_S1_PA_chymotrypsin"/>
</dbReference>
<proteinExistence type="predicted"/>
<name>A0A1F6D137_9BACT</name>
<feature type="compositionally biased region" description="Low complexity" evidence="1">
    <location>
        <begin position="88"/>
        <end position="109"/>
    </location>
</feature>
<evidence type="ECO:0000313" key="3">
    <source>
        <dbReference type="Proteomes" id="UP000177659"/>
    </source>
</evidence>
<dbReference type="Pfam" id="PF13365">
    <property type="entry name" value="Trypsin_2"/>
    <property type="match status" value="1"/>
</dbReference>
<sequence>MPLLPLLEAIANRIIVALVALFAVFGLGSIAESPTHFSQEPKPVIEAPQTIEETDSVPEEAPKDTEEFPDQTQGETPQPQPPKKPDPVQELEQTPTAEAPQLTETPTTTEEPEIPLSFSDINKETTKALVNVLCFQNVAGAVNPITGSGVIIDPRGIVITNAHVAQFFLVKDYPVKNSLECILRTGSPARATYSAELFYIPPTWVIEHAKDITNTSPVGTGENDYAFLRITGRTNPQAELPTTFPFIPIDIKDSEIDVGDSVLAAAYPAGFLGGISIQKDLYAVSSIATVREVFTFREGLSDLISIGGTVVSQGGSSGGAAVSKDGKLIGIIVTSTRETTTAERDLRATTLGHVNRSLLAYANTTIDLLLLGDTTLKAALFNATTVPSLTDLLIREIVN</sequence>
<evidence type="ECO:0000256" key="1">
    <source>
        <dbReference type="SAM" id="MobiDB-lite"/>
    </source>
</evidence>
<dbReference type="Proteomes" id="UP000177659">
    <property type="component" value="Unassembled WGS sequence"/>
</dbReference>
<dbReference type="PANTHER" id="PTHR43019">
    <property type="entry name" value="SERINE ENDOPROTEASE DEGS"/>
    <property type="match status" value="1"/>
</dbReference>
<dbReference type="AlphaFoldDB" id="A0A1F6D137"/>
<organism evidence="2 3">
    <name type="scientific">Candidatus Kaiserbacteria bacterium RIFCSPHIGHO2_02_FULL_49_11</name>
    <dbReference type="NCBI Taxonomy" id="1798489"/>
    <lineage>
        <taxon>Bacteria</taxon>
        <taxon>Candidatus Kaiseribacteriota</taxon>
    </lineage>
</organism>
<dbReference type="SUPFAM" id="SSF50494">
    <property type="entry name" value="Trypsin-like serine proteases"/>
    <property type="match status" value="1"/>
</dbReference>
<comment type="caution">
    <text evidence="2">The sequence shown here is derived from an EMBL/GenBank/DDBJ whole genome shotgun (WGS) entry which is preliminary data.</text>
</comment>
<evidence type="ECO:0008006" key="4">
    <source>
        <dbReference type="Google" id="ProtNLM"/>
    </source>
</evidence>